<protein>
    <submittedName>
        <fullName evidence="2">Uncharacterized protein</fullName>
    </submittedName>
</protein>
<name>A0A915AKU2_PARUN</name>
<proteinExistence type="predicted"/>
<accession>A0A915AKU2</accession>
<dbReference type="AlphaFoldDB" id="A0A915AKU2"/>
<evidence type="ECO:0000313" key="2">
    <source>
        <dbReference type="WBParaSite" id="PgR009X_g068_t01"/>
    </source>
</evidence>
<evidence type="ECO:0000313" key="1">
    <source>
        <dbReference type="Proteomes" id="UP000887569"/>
    </source>
</evidence>
<dbReference type="WBParaSite" id="PgR009X_g068_t01">
    <property type="protein sequence ID" value="PgR009X_g068_t01"/>
    <property type="gene ID" value="PgR009X_g068"/>
</dbReference>
<sequence length="79" mass="7360">MSANGSGGRAGVPAWPAGGSACPAGDSVSGIFGNSGGSHAAHGDSECPRFGSATSGEVVPECLDVIPECLPSGSGVAGS</sequence>
<organism evidence="1 2">
    <name type="scientific">Parascaris univalens</name>
    <name type="common">Nematode worm</name>
    <dbReference type="NCBI Taxonomy" id="6257"/>
    <lineage>
        <taxon>Eukaryota</taxon>
        <taxon>Metazoa</taxon>
        <taxon>Ecdysozoa</taxon>
        <taxon>Nematoda</taxon>
        <taxon>Chromadorea</taxon>
        <taxon>Rhabditida</taxon>
        <taxon>Spirurina</taxon>
        <taxon>Ascaridomorpha</taxon>
        <taxon>Ascaridoidea</taxon>
        <taxon>Ascarididae</taxon>
        <taxon>Parascaris</taxon>
    </lineage>
</organism>
<dbReference type="Proteomes" id="UP000887569">
    <property type="component" value="Unplaced"/>
</dbReference>
<keyword evidence="1" id="KW-1185">Reference proteome</keyword>
<reference evidence="2" key="1">
    <citation type="submission" date="2022-11" db="UniProtKB">
        <authorList>
            <consortium name="WormBaseParasite"/>
        </authorList>
    </citation>
    <scope>IDENTIFICATION</scope>
</reference>